<feature type="active site" description="Nucleophile" evidence="4">
    <location>
        <position position="260"/>
    </location>
</feature>
<feature type="signal peptide" evidence="5">
    <location>
        <begin position="1"/>
        <end position="30"/>
    </location>
</feature>
<proteinExistence type="inferred from homology"/>
<dbReference type="GO" id="GO:0006080">
    <property type="term" value="P:substituted mannan metabolic process"/>
    <property type="evidence" value="ECO:0007669"/>
    <property type="project" value="InterPro"/>
</dbReference>
<organism evidence="7">
    <name type="scientific">Clostridium cellulovorans</name>
    <dbReference type="NCBI Taxonomy" id="1493"/>
    <lineage>
        <taxon>Bacteria</taxon>
        <taxon>Bacillati</taxon>
        <taxon>Bacillota</taxon>
        <taxon>Clostridia</taxon>
        <taxon>Eubacteriales</taxon>
        <taxon>Clostridiaceae</taxon>
        <taxon>Clostridium</taxon>
    </lineage>
</organism>
<evidence type="ECO:0000256" key="2">
    <source>
        <dbReference type="ARBA" id="ARBA00022801"/>
    </source>
</evidence>
<accession>A0A173MZT8</accession>
<feature type="chain" id="PRO_5038565741" evidence="5">
    <location>
        <begin position="31"/>
        <end position="478"/>
    </location>
</feature>
<dbReference type="Gene3D" id="2.60.120.260">
    <property type="entry name" value="Galactose-binding domain-like"/>
    <property type="match status" value="1"/>
</dbReference>
<evidence type="ECO:0000259" key="6">
    <source>
        <dbReference type="PROSITE" id="PS51764"/>
    </source>
</evidence>
<dbReference type="AlphaFoldDB" id="A0A173MZT8"/>
<comment type="similarity">
    <text evidence="1 4">Belongs to the glycosyl hydrolase 26 family.</text>
</comment>
<dbReference type="InterPro" id="IPR008979">
    <property type="entry name" value="Galactose-bd-like_sf"/>
</dbReference>
<evidence type="ECO:0000256" key="5">
    <source>
        <dbReference type="SAM" id="SignalP"/>
    </source>
</evidence>
<dbReference type="InterPro" id="IPR049475">
    <property type="entry name" value="Mann_GBD_bact"/>
</dbReference>
<dbReference type="SUPFAM" id="SSF49785">
    <property type="entry name" value="Galactose-binding domain-like"/>
    <property type="match status" value="1"/>
</dbReference>
<reference evidence="7" key="1">
    <citation type="submission" date="2009-04" db="EMBL/GenBank/DDBJ databases">
        <title>Clostridium cellulovorans cellulosomal and noncellulosomal genes.</title>
        <authorList>
            <person name="Tamaru Y."/>
        </authorList>
    </citation>
    <scope>NUCLEOTIDE SEQUENCE</scope>
</reference>
<evidence type="ECO:0000256" key="3">
    <source>
        <dbReference type="ARBA" id="ARBA00023295"/>
    </source>
</evidence>
<dbReference type="PANTHER" id="PTHR40079:SF4">
    <property type="entry name" value="GH26 DOMAIN-CONTAINING PROTEIN-RELATED"/>
    <property type="match status" value="1"/>
</dbReference>
<name>A0A173MZT8_CLOCL</name>
<dbReference type="InterPro" id="IPR022790">
    <property type="entry name" value="GH26_dom"/>
</dbReference>
<dbReference type="GO" id="GO:0016985">
    <property type="term" value="F:mannan endo-1,4-beta-mannosidase activity"/>
    <property type="evidence" value="ECO:0007669"/>
    <property type="project" value="InterPro"/>
</dbReference>
<dbReference type="SUPFAM" id="SSF51445">
    <property type="entry name" value="(Trans)glycosidases"/>
    <property type="match status" value="1"/>
</dbReference>
<dbReference type="PANTHER" id="PTHR40079">
    <property type="entry name" value="MANNAN ENDO-1,4-BETA-MANNOSIDASE E-RELATED"/>
    <property type="match status" value="1"/>
</dbReference>
<dbReference type="Pfam" id="PF02156">
    <property type="entry name" value="Glyco_hydro_26"/>
    <property type="match status" value="1"/>
</dbReference>
<keyword evidence="3 4" id="KW-0326">Glycosidase</keyword>
<protein>
    <submittedName>
        <fullName evidence="7">Beta-mannanase</fullName>
    </submittedName>
</protein>
<evidence type="ECO:0000313" key="7">
    <source>
        <dbReference type="EMBL" id="BAV13094.1"/>
    </source>
</evidence>
<gene>
    <name evidence="7" type="primary">Man26E</name>
</gene>
<dbReference type="InterPro" id="IPR017853">
    <property type="entry name" value="GH"/>
</dbReference>
<evidence type="ECO:0000256" key="1">
    <source>
        <dbReference type="ARBA" id="ARBA00007754"/>
    </source>
</evidence>
<evidence type="ECO:0000256" key="4">
    <source>
        <dbReference type="PROSITE-ProRule" id="PRU01100"/>
    </source>
</evidence>
<feature type="domain" description="GH26" evidence="6">
    <location>
        <begin position="16"/>
        <end position="328"/>
    </location>
</feature>
<dbReference type="PROSITE" id="PS51764">
    <property type="entry name" value="GH26"/>
    <property type="match status" value="1"/>
</dbReference>
<dbReference type="InterPro" id="IPR000805">
    <property type="entry name" value="Glyco_hydro_26"/>
</dbReference>
<sequence>MFIMKFLSIKKSLSYISALVLTISITSSFTDPVYAVSSTCKTGMFLGYDGGISTTGVSTYSPDIVSLDYCNWNGSTGANMISYSSNSTVKNLGKTISVSCHMPNPKGGNVNTLLSASDFDILANQKIQNITTSSSVMLQTYKAEIDKIAAGLADLGTTVYYRPFHEMNYGWFWWGAQDTTDFKTLWYNLYDYIINYKKLTNVKFVYAPNKGDKAADYYPDSSTVTWIGIDAYSDDPENDSAIQTAYNALINKGKIIGFSEVGPAVGGAYVNSNNQQLKKFDYSLWNNAINNKYTGASYFITWDGAYAPFNNINGSLLFTKSDSSATSSALTKYNFENSNQGWVGNTNVTGPWSVNEWSDKGSYSLKGNITLSSGTKYYLYNPISDNYSGYKTLKARVKVASWGNLGSGLTAKLYVKTGNSYTWYDGGSVIVNTSSTTLTLNLANIINTSQIKEVGVEFIGGSNSSGTSAIYVDNITLE</sequence>
<dbReference type="Pfam" id="PF21253">
    <property type="entry name" value="Mann_GBD_bact"/>
    <property type="match status" value="1"/>
</dbReference>
<keyword evidence="2 4" id="KW-0378">Hydrolase</keyword>
<feature type="active site" description="Proton donor" evidence="4">
    <location>
        <position position="166"/>
    </location>
</feature>
<dbReference type="PRINTS" id="PR00739">
    <property type="entry name" value="GLHYDRLASE26"/>
</dbReference>
<dbReference type="EMBL" id="AB499195">
    <property type="protein sequence ID" value="BAV13094.1"/>
    <property type="molecule type" value="Genomic_DNA"/>
</dbReference>
<dbReference type="Gene3D" id="3.20.20.80">
    <property type="entry name" value="Glycosidases"/>
    <property type="match status" value="1"/>
</dbReference>
<keyword evidence="5" id="KW-0732">Signal</keyword>